<evidence type="ECO:0000313" key="3">
    <source>
        <dbReference type="Proteomes" id="UP000660861"/>
    </source>
</evidence>
<name>A0A926EDK8_9FIRM</name>
<dbReference type="RefSeq" id="WP_262397067.1">
    <property type="nucleotide sequence ID" value="NZ_JACRTC010000002.1"/>
</dbReference>
<feature type="domain" description="DUF4314" evidence="1">
    <location>
        <begin position="6"/>
        <end position="72"/>
    </location>
</feature>
<dbReference type="Proteomes" id="UP000660861">
    <property type="component" value="Unassembled WGS sequence"/>
</dbReference>
<evidence type="ECO:0000259" key="1">
    <source>
        <dbReference type="Pfam" id="PF14192"/>
    </source>
</evidence>
<gene>
    <name evidence="2" type="ORF">H8709_03895</name>
</gene>
<comment type="caution">
    <text evidence="2">The sequence shown here is derived from an EMBL/GenBank/DDBJ whole genome shotgun (WGS) entry which is preliminary data.</text>
</comment>
<protein>
    <submittedName>
        <fullName evidence="2">DUF4314 domain-containing protein</fullName>
    </submittedName>
</protein>
<evidence type="ECO:0000313" key="2">
    <source>
        <dbReference type="EMBL" id="MBC8569966.1"/>
    </source>
</evidence>
<keyword evidence="3" id="KW-1185">Reference proteome</keyword>
<dbReference type="Pfam" id="PF14192">
    <property type="entry name" value="DUF4314"/>
    <property type="match status" value="1"/>
</dbReference>
<reference evidence="2" key="1">
    <citation type="submission" date="2020-08" db="EMBL/GenBank/DDBJ databases">
        <title>Genome public.</title>
        <authorList>
            <person name="Liu C."/>
            <person name="Sun Q."/>
        </authorList>
    </citation>
    <scope>NUCLEOTIDE SEQUENCE</scope>
    <source>
        <strain evidence="2">NSJ-54</strain>
    </source>
</reference>
<dbReference type="EMBL" id="JACRTC010000002">
    <property type="protein sequence ID" value="MBC8569966.1"/>
    <property type="molecule type" value="Genomic_DNA"/>
</dbReference>
<dbReference type="AlphaFoldDB" id="A0A926EDK8"/>
<proteinExistence type="predicted"/>
<sequence>MRFPSKATVELLRNRYPVGTRVELVQMDDPQAPPVGTKGTVRGVDDIGSIMVAWDNGSGLSVAYGADICRKVGDTDA</sequence>
<accession>A0A926EDK8</accession>
<organism evidence="2 3">
    <name type="scientific">Zongyangia hominis</name>
    <dbReference type="NCBI Taxonomy" id="2763677"/>
    <lineage>
        <taxon>Bacteria</taxon>
        <taxon>Bacillati</taxon>
        <taxon>Bacillota</taxon>
        <taxon>Clostridia</taxon>
        <taxon>Eubacteriales</taxon>
        <taxon>Oscillospiraceae</taxon>
        <taxon>Zongyangia</taxon>
    </lineage>
</organism>
<dbReference type="InterPro" id="IPR025463">
    <property type="entry name" value="DUF4314"/>
</dbReference>